<evidence type="ECO:0000313" key="2">
    <source>
        <dbReference type="Proteomes" id="UP000770717"/>
    </source>
</evidence>
<proteinExistence type="predicted"/>
<dbReference type="EMBL" id="WNTK01000224">
    <property type="protein sequence ID" value="KAG9470759.1"/>
    <property type="molecule type" value="Genomic_DNA"/>
</dbReference>
<dbReference type="AlphaFoldDB" id="A0A8J6EKX8"/>
<organism evidence="1 2">
    <name type="scientific">Eleutherodactylus coqui</name>
    <name type="common">Puerto Rican coqui</name>
    <dbReference type="NCBI Taxonomy" id="57060"/>
    <lineage>
        <taxon>Eukaryota</taxon>
        <taxon>Metazoa</taxon>
        <taxon>Chordata</taxon>
        <taxon>Craniata</taxon>
        <taxon>Vertebrata</taxon>
        <taxon>Euteleostomi</taxon>
        <taxon>Amphibia</taxon>
        <taxon>Batrachia</taxon>
        <taxon>Anura</taxon>
        <taxon>Neobatrachia</taxon>
        <taxon>Hyloidea</taxon>
        <taxon>Eleutherodactylidae</taxon>
        <taxon>Eleutherodactylinae</taxon>
        <taxon>Eleutherodactylus</taxon>
        <taxon>Eleutherodactylus</taxon>
    </lineage>
</organism>
<comment type="caution">
    <text evidence="1">The sequence shown here is derived from an EMBL/GenBank/DDBJ whole genome shotgun (WGS) entry which is preliminary data.</text>
</comment>
<accession>A0A8J6EKX8</accession>
<evidence type="ECO:0000313" key="1">
    <source>
        <dbReference type="EMBL" id="KAG9470759.1"/>
    </source>
</evidence>
<dbReference type="Proteomes" id="UP000770717">
    <property type="component" value="Unassembled WGS sequence"/>
</dbReference>
<keyword evidence="2" id="KW-1185">Reference proteome</keyword>
<protein>
    <submittedName>
        <fullName evidence="1">Uncharacterized protein</fullName>
    </submittedName>
</protein>
<reference evidence="1" key="1">
    <citation type="thesis" date="2020" institute="ProQuest LLC" country="789 East Eisenhower Parkway, Ann Arbor, MI, USA">
        <title>Comparative Genomics and Chromosome Evolution.</title>
        <authorList>
            <person name="Mudd A.B."/>
        </authorList>
    </citation>
    <scope>NUCLEOTIDE SEQUENCE</scope>
    <source>
        <strain evidence="1">HN-11 Male</strain>
        <tissue evidence="1">Kidney and liver</tissue>
    </source>
</reference>
<name>A0A8J6EKX8_ELECQ</name>
<gene>
    <name evidence="1" type="ORF">GDO78_016796</name>
</gene>
<sequence>MPPVKIIKRPWAATALSTAGDNVLYDVLPVHTTLGSRDVKCPHNFRNRMSHLPGTNYEAFTSPRHEHPPMFNLTTYTGVGGPTHFIISLHTAIP</sequence>